<dbReference type="InterPro" id="IPR056884">
    <property type="entry name" value="NPHP3-like_N"/>
</dbReference>
<evidence type="ECO:0000256" key="1">
    <source>
        <dbReference type="ARBA" id="ARBA00022737"/>
    </source>
</evidence>
<evidence type="ECO:0000313" key="4">
    <source>
        <dbReference type="Proteomes" id="UP000324767"/>
    </source>
</evidence>
<reference evidence="3 4" key="1">
    <citation type="submission" date="2019-09" db="EMBL/GenBank/DDBJ databases">
        <title>The hologenome of the rock-dwelling lichen Lasallia pustulata.</title>
        <authorList>
            <person name="Greshake Tzovaras B."/>
            <person name="Segers F."/>
            <person name="Bicker A."/>
            <person name="Dal Grande F."/>
            <person name="Otte J."/>
            <person name="Hankeln T."/>
            <person name="Schmitt I."/>
            <person name="Ebersberger I."/>
        </authorList>
    </citation>
    <scope>NUCLEOTIDE SEQUENCE [LARGE SCALE GENOMIC DNA]</scope>
    <source>
        <strain evidence="3">A1-1</strain>
    </source>
</reference>
<evidence type="ECO:0000259" key="2">
    <source>
        <dbReference type="Pfam" id="PF24883"/>
    </source>
</evidence>
<dbReference type="Pfam" id="PF24883">
    <property type="entry name" value="NPHP3_N"/>
    <property type="match status" value="1"/>
</dbReference>
<gene>
    <name evidence="3" type="ORF">FRX48_06415</name>
</gene>
<dbReference type="PANTHER" id="PTHR40619">
    <property type="entry name" value="FUNGAL STAND N-TERMINAL GOODBYE DOMAIN-CONTAINING PROTEIN"/>
    <property type="match status" value="1"/>
</dbReference>
<feature type="domain" description="Nephrocystin 3-like N-terminal" evidence="2">
    <location>
        <begin position="60"/>
        <end position="228"/>
    </location>
</feature>
<proteinExistence type="predicted"/>
<dbReference type="AlphaFoldDB" id="A0A5M8PK27"/>
<evidence type="ECO:0000313" key="3">
    <source>
        <dbReference type="EMBL" id="KAA6409803.1"/>
    </source>
</evidence>
<accession>A0A5M8PK27</accession>
<dbReference type="EMBL" id="VXIT01000010">
    <property type="protein sequence ID" value="KAA6409803.1"/>
    <property type="molecule type" value="Genomic_DNA"/>
</dbReference>
<dbReference type="Proteomes" id="UP000324767">
    <property type="component" value="Unassembled WGS sequence"/>
</dbReference>
<dbReference type="PANTHER" id="PTHR40619:SF3">
    <property type="entry name" value="FUNGAL STAND N-TERMINAL GOODBYE DOMAIN-CONTAINING PROTEIN"/>
    <property type="match status" value="1"/>
</dbReference>
<name>A0A5M8PK27_9LECA</name>
<protein>
    <recommendedName>
        <fullName evidence="2">Nephrocystin 3-like N-terminal domain-containing protein</fullName>
    </recommendedName>
</protein>
<comment type="caution">
    <text evidence="3">The sequence shown here is derived from an EMBL/GenBank/DDBJ whole genome shotgun (WGS) entry which is preliminary data.</text>
</comment>
<keyword evidence="1" id="KW-0677">Repeat</keyword>
<dbReference type="OrthoDB" id="5419927at2759"/>
<organism evidence="3 4">
    <name type="scientific">Lasallia pustulata</name>
    <dbReference type="NCBI Taxonomy" id="136370"/>
    <lineage>
        <taxon>Eukaryota</taxon>
        <taxon>Fungi</taxon>
        <taxon>Dikarya</taxon>
        <taxon>Ascomycota</taxon>
        <taxon>Pezizomycotina</taxon>
        <taxon>Lecanoromycetes</taxon>
        <taxon>OSLEUM clade</taxon>
        <taxon>Umbilicariomycetidae</taxon>
        <taxon>Umbilicariales</taxon>
        <taxon>Umbilicariaceae</taxon>
        <taxon>Lasallia</taxon>
    </lineage>
</organism>
<sequence>MLDPQAEQVRKQDLHPKDITVNQVLESLSYEPDVPSRDVQSCLRLAGTLSVDDQNRSVALMTSPKLRSWLTSPSSAALLLNGNSKVARRSPVSFVSAKLADSLRTKGPLIGLRFFCGEHVDESRDPDASPSGMMNSLLAQLLEQYNGFDLTDIRNLEKVKNDNVESLCKVFAKLVTQLPEQTILFCIIDAVSYYEDLGRRVETLAAIRALLRLPAKDLNCVFKLLLTSPVRSRHVCELFDKQEIFDLPSYCPQQGGFTALQWGTRMGRDVEELGKRLEESDLS</sequence>